<evidence type="ECO:0000259" key="1">
    <source>
        <dbReference type="Pfam" id="PF20236"/>
    </source>
</evidence>
<gene>
    <name evidence="2" type="ORF">BDV98DRAFT_654593</name>
</gene>
<dbReference type="OrthoDB" id="3256331at2759"/>
<dbReference type="Proteomes" id="UP000305067">
    <property type="component" value="Unassembled WGS sequence"/>
</dbReference>
<keyword evidence="3" id="KW-1185">Reference proteome</keyword>
<proteinExistence type="predicted"/>
<dbReference type="Pfam" id="PF20236">
    <property type="entry name" value="DUF6593"/>
    <property type="match status" value="1"/>
</dbReference>
<dbReference type="EMBL" id="ML178819">
    <property type="protein sequence ID" value="TFL04167.1"/>
    <property type="molecule type" value="Genomic_DNA"/>
</dbReference>
<sequence>MSESQSITTLHLQPDNPCNCTITLDGRTVYEVVTTHEPKTVTTLRNAAGTVVGSFEWRDVRSDIVTFGEDGATMASSDWLKKSWMPFVDGLSFKAKESGKSFKWKKTAKGMQLFAKESSSQPIVRFRRATRVINKSTNEQEPVPAELLMDGQASGMMDEVVLSFIVLEKDRRAIDEPAQRQGGFLGATQGMAYSSALGS</sequence>
<dbReference type="AlphaFoldDB" id="A0A5C3QRH0"/>
<evidence type="ECO:0000313" key="3">
    <source>
        <dbReference type="Proteomes" id="UP000305067"/>
    </source>
</evidence>
<reference evidence="2 3" key="1">
    <citation type="journal article" date="2019" name="Nat. Ecol. Evol.">
        <title>Megaphylogeny resolves global patterns of mushroom evolution.</title>
        <authorList>
            <person name="Varga T."/>
            <person name="Krizsan K."/>
            <person name="Foldi C."/>
            <person name="Dima B."/>
            <person name="Sanchez-Garcia M."/>
            <person name="Sanchez-Ramirez S."/>
            <person name="Szollosi G.J."/>
            <person name="Szarkandi J.G."/>
            <person name="Papp V."/>
            <person name="Albert L."/>
            <person name="Andreopoulos W."/>
            <person name="Angelini C."/>
            <person name="Antonin V."/>
            <person name="Barry K.W."/>
            <person name="Bougher N.L."/>
            <person name="Buchanan P."/>
            <person name="Buyck B."/>
            <person name="Bense V."/>
            <person name="Catcheside P."/>
            <person name="Chovatia M."/>
            <person name="Cooper J."/>
            <person name="Damon W."/>
            <person name="Desjardin D."/>
            <person name="Finy P."/>
            <person name="Geml J."/>
            <person name="Haridas S."/>
            <person name="Hughes K."/>
            <person name="Justo A."/>
            <person name="Karasinski D."/>
            <person name="Kautmanova I."/>
            <person name="Kiss B."/>
            <person name="Kocsube S."/>
            <person name="Kotiranta H."/>
            <person name="LaButti K.M."/>
            <person name="Lechner B.E."/>
            <person name="Liimatainen K."/>
            <person name="Lipzen A."/>
            <person name="Lukacs Z."/>
            <person name="Mihaltcheva S."/>
            <person name="Morgado L.N."/>
            <person name="Niskanen T."/>
            <person name="Noordeloos M.E."/>
            <person name="Ohm R.A."/>
            <person name="Ortiz-Santana B."/>
            <person name="Ovrebo C."/>
            <person name="Racz N."/>
            <person name="Riley R."/>
            <person name="Savchenko A."/>
            <person name="Shiryaev A."/>
            <person name="Soop K."/>
            <person name="Spirin V."/>
            <person name="Szebenyi C."/>
            <person name="Tomsovsky M."/>
            <person name="Tulloss R.E."/>
            <person name="Uehling J."/>
            <person name="Grigoriev I.V."/>
            <person name="Vagvolgyi C."/>
            <person name="Papp T."/>
            <person name="Martin F.M."/>
            <person name="Miettinen O."/>
            <person name="Hibbett D.S."/>
            <person name="Nagy L.G."/>
        </authorList>
    </citation>
    <scope>NUCLEOTIDE SEQUENCE [LARGE SCALE GENOMIC DNA]</scope>
    <source>
        <strain evidence="2 3">CBS 309.79</strain>
    </source>
</reference>
<evidence type="ECO:0000313" key="2">
    <source>
        <dbReference type="EMBL" id="TFL04167.1"/>
    </source>
</evidence>
<protein>
    <recommendedName>
        <fullName evidence="1">DUF6593 domain-containing protein</fullName>
    </recommendedName>
</protein>
<organism evidence="2 3">
    <name type="scientific">Pterulicium gracile</name>
    <dbReference type="NCBI Taxonomy" id="1884261"/>
    <lineage>
        <taxon>Eukaryota</taxon>
        <taxon>Fungi</taxon>
        <taxon>Dikarya</taxon>
        <taxon>Basidiomycota</taxon>
        <taxon>Agaricomycotina</taxon>
        <taxon>Agaricomycetes</taxon>
        <taxon>Agaricomycetidae</taxon>
        <taxon>Agaricales</taxon>
        <taxon>Pleurotineae</taxon>
        <taxon>Pterulaceae</taxon>
        <taxon>Pterulicium</taxon>
    </lineage>
</organism>
<name>A0A5C3QRH0_9AGAR</name>
<feature type="domain" description="DUF6593" evidence="1">
    <location>
        <begin position="15"/>
        <end position="172"/>
    </location>
</feature>
<dbReference type="InterPro" id="IPR046528">
    <property type="entry name" value="DUF6593"/>
</dbReference>
<accession>A0A5C3QRH0</accession>